<dbReference type="EMBL" id="SGBC01000001">
    <property type="protein sequence ID" value="RZD17167.1"/>
    <property type="molecule type" value="Genomic_DNA"/>
</dbReference>
<accession>A0A519BIS5</accession>
<dbReference type="AlphaFoldDB" id="A0A519BIS5"/>
<gene>
    <name evidence="2" type="ORF">EVJ46_02760</name>
</gene>
<dbReference type="CDD" id="cd09741">
    <property type="entry name" value="Csx1_III-U"/>
    <property type="match status" value="1"/>
</dbReference>
<proteinExistence type="predicted"/>
<evidence type="ECO:0000313" key="2">
    <source>
        <dbReference type="EMBL" id="RZD17167.1"/>
    </source>
</evidence>
<organism evidence="2 3">
    <name type="scientific">Acididesulfobacter guangdongensis</name>
    <dbReference type="NCBI Taxonomy" id="2597225"/>
    <lineage>
        <taxon>Bacteria</taxon>
        <taxon>Deltaproteobacteria</taxon>
        <taxon>Candidatus Acidulodesulfobacterales</taxon>
        <taxon>Candidatus Acididesulfobacter</taxon>
    </lineage>
</organism>
<dbReference type="NCBIfam" id="TIGR02584">
    <property type="entry name" value="cas_NE0113"/>
    <property type="match status" value="1"/>
</dbReference>
<sequence length="377" mass="43549">MKTILVCVAGITPQIITETLYYYLIEKKPPIWIDEIYVLTTSVGKETIINSLLKKEHGVFYKFLSDFHIGFQKIKFNENSVIQLGGDSYIKDISTDMDSAVIGNEIVNFIKKIAIDKNTRIICSIAGGRKTMGVYLSLGLQLYGREQDILSHTLVSPDFESTKDFFYIPPVPENIGIKDKNGKIIKIINTKDATIMCSEIIFVRLRNFLNIKDELFYDDLVNIVQKKVDYCGTKLISIDLKNKALLLGNKKVILKPIEICLYNLFLSNKKMCVQEFCGDCTDCYMSLNEMRSQEVYKNILRFYNIIYTENSGQYERLKESFKNDEKGEDFFSQNISKINKTLKQHLNPFEFAVYKISKMGKYNKRYGIYVDKKNILS</sequence>
<protein>
    <submittedName>
        <fullName evidence="2">TIGR02584 family CRISPR-associated protein</fullName>
    </submittedName>
</protein>
<reference evidence="2 3" key="1">
    <citation type="journal article" date="2019" name="ISME J.">
        <title>Insights into ecological role of a new deltaproteobacterial order Candidatus Acidulodesulfobacterales by metagenomics and metatranscriptomics.</title>
        <authorList>
            <person name="Tan S."/>
            <person name="Liu J."/>
            <person name="Fang Y."/>
            <person name="Hedlund B.P."/>
            <person name="Lian Z.H."/>
            <person name="Huang L.Y."/>
            <person name="Li J.T."/>
            <person name="Huang L.N."/>
            <person name="Li W.J."/>
            <person name="Jiang H.C."/>
            <person name="Dong H.L."/>
            <person name="Shu W.S."/>
        </authorList>
    </citation>
    <scope>NUCLEOTIDE SEQUENCE [LARGE SCALE GENOMIC DNA]</scope>
    <source>
        <strain evidence="2">AP2</strain>
    </source>
</reference>
<evidence type="ECO:0000313" key="3">
    <source>
        <dbReference type="Proteomes" id="UP000316562"/>
    </source>
</evidence>
<evidence type="ECO:0000259" key="1">
    <source>
        <dbReference type="Pfam" id="PF09623"/>
    </source>
</evidence>
<dbReference type="InterPro" id="IPR013413">
    <property type="entry name" value="CRISPR-assoc_prot_NE0113"/>
</dbReference>
<dbReference type="Pfam" id="PF09623">
    <property type="entry name" value="Cas_NE0113"/>
    <property type="match status" value="1"/>
</dbReference>
<dbReference type="InterPro" id="IPR019092">
    <property type="entry name" value="SSO2081-like_dom"/>
</dbReference>
<comment type="caution">
    <text evidence="2">The sequence shown here is derived from an EMBL/GenBank/DDBJ whole genome shotgun (WGS) entry which is preliminary data.</text>
</comment>
<feature type="domain" description="CRISPR system ring nuclease SSO2081-like" evidence="1">
    <location>
        <begin position="12"/>
        <end position="209"/>
    </location>
</feature>
<name>A0A519BIS5_ACIG2</name>
<dbReference type="Proteomes" id="UP000316562">
    <property type="component" value="Unassembled WGS sequence"/>
</dbReference>